<sequence>MSGGDVVCSGWLRKSPPEKKLRRYAWKKRWFVLRSGRLTGDPDVLEYYKNDHAKKPIRVIDLNLCEQVDAGLTFNKKDLEHSFIFDIKTIERVFYLVADTEEEMNKWVRCICDICGFNPTDDGKMDGSLWSDSYFRKNTSPVSTVVDVPPHPAHAPVALPPLGGVPPPYQPVSVHHLESSSSQEEPQDYLWLVNCESKKPESRPQFESSKSVSSDTDCNDNVPPHRTPTFSSSKHASVNGFFSQPSSIYDSPPPRAASLSMDTGLYFLPRSYSQDTVLLPKSSSPPPVPEADSSTEPCASSLSSRQPPVEARLRQVSLSYDFPPAPGSSCTYQVPRTVGSEGVPPPRPPKPSPAALPERSPTDTYAVPRSVSEADSNYSIPTASGSKAPRSNTISSVDSTRLRKDYGSQDFYDIPRSYPSDRSSLFDFNESFNNYFKNKGIVPVSSTSMEEIDENYVPMSANSPPHHHSGSLAEPPQEPNYVPMTPSTSEFSSLGKQVPPPAHMGFRSSPKTPPRRPMLISDCQPPPVDRNLKPDRKAKPAPLTIKPLTEWEELPAPVRSPVTRTFARDPSRFPMPSRPVSVHSNTSSTDSEEPDENYVAMHNSSMSSDEPNVKHSAQMNTDGGGSPMVKPKGDKQVEYLDLDLDPGKSTPPRKKKSNGTGSTMSDERVDYVVVDQQRTQALKNTREAWNDGRQSTETDTLSKGPK</sequence>
<dbReference type="SUPFAM" id="SSF50729">
    <property type="entry name" value="PH domain-like"/>
    <property type="match status" value="1"/>
</dbReference>
<evidence type="ECO:0000313" key="5">
    <source>
        <dbReference type="Ensembl" id="ENSSFOP00015026448.2"/>
    </source>
</evidence>
<dbReference type="GeneTree" id="ENSGT00940000156801"/>
<proteinExistence type="inferred from homology"/>
<feature type="domain" description="PH" evidence="4">
    <location>
        <begin position="5"/>
        <end position="116"/>
    </location>
</feature>
<comment type="similarity">
    <text evidence="2">Belongs to the GAB family.</text>
</comment>
<feature type="compositionally biased region" description="Pro residues" evidence="3">
    <location>
        <begin position="343"/>
        <end position="354"/>
    </location>
</feature>
<dbReference type="InterPro" id="IPR001849">
    <property type="entry name" value="PH_domain"/>
</dbReference>
<organism evidence="5 6">
    <name type="scientific">Scleropages formosus</name>
    <name type="common">Asian bonytongue</name>
    <name type="synonym">Osteoglossum formosum</name>
    <dbReference type="NCBI Taxonomy" id="113540"/>
    <lineage>
        <taxon>Eukaryota</taxon>
        <taxon>Metazoa</taxon>
        <taxon>Chordata</taxon>
        <taxon>Craniata</taxon>
        <taxon>Vertebrata</taxon>
        <taxon>Euteleostomi</taxon>
        <taxon>Actinopterygii</taxon>
        <taxon>Neopterygii</taxon>
        <taxon>Teleostei</taxon>
        <taxon>Osteoglossocephala</taxon>
        <taxon>Osteoglossomorpha</taxon>
        <taxon>Osteoglossiformes</taxon>
        <taxon>Osteoglossidae</taxon>
        <taxon>Scleropages</taxon>
    </lineage>
</organism>
<dbReference type="SMART" id="SM00233">
    <property type="entry name" value="PH"/>
    <property type="match status" value="1"/>
</dbReference>
<feature type="compositionally biased region" description="Polar residues" evidence="3">
    <location>
        <begin position="292"/>
        <end position="306"/>
    </location>
</feature>
<name>A0A8C9RYR5_SCLFO</name>
<dbReference type="Ensembl" id="ENSSFOT00015026745.2">
    <property type="protein sequence ID" value="ENSSFOP00015026448.2"/>
    <property type="gene ID" value="ENSSFOG00015016978.2"/>
</dbReference>
<feature type="compositionally biased region" description="Polar residues" evidence="3">
    <location>
        <begin position="602"/>
        <end position="621"/>
    </location>
</feature>
<dbReference type="PROSITE" id="PS50003">
    <property type="entry name" value="PH_DOMAIN"/>
    <property type="match status" value="1"/>
</dbReference>
<evidence type="ECO:0000256" key="3">
    <source>
        <dbReference type="SAM" id="MobiDB-lite"/>
    </source>
</evidence>
<feature type="region of interest" description="Disordered" evidence="3">
    <location>
        <begin position="566"/>
        <end position="670"/>
    </location>
</feature>
<feature type="region of interest" description="Disordered" evidence="3">
    <location>
        <begin position="324"/>
        <end position="396"/>
    </location>
</feature>
<evidence type="ECO:0000256" key="2">
    <source>
        <dbReference type="ARBA" id="ARBA00029462"/>
    </source>
</evidence>
<dbReference type="PANTHER" id="PTHR45960:SF5">
    <property type="entry name" value="GRB2-ASSOCIATED-BINDING PROTEIN 1"/>
    <property type="match status" value="1"/>
</dbReference>
<dbReference type="CDD" id="cd01266">
    <property type="entry name" value="PH_Gab1_Gab2"/>
    <property type="match status" value="1"/>
</dbReference>
<evidence type="ECO:0000259" key="4">
    <source>
        <dbReference type="PROSITE" id="PS50003"/>
    </source>
</evidence>
<dbReference type="Proteomes" id="UP000694397">
    <property type="component" value="Chromosome 16"/>
</dbReference>
<accession>A0A8C9RYR5</accession>
<feature type="compositionally biased region" description="Polar residues" evidence="3">
    <location>
        <begin position="697"/>
        <end position="706"/>
    </location>
</feature>
<dbReference type="InterPro" id="IPR011993">
    <property type="entry name" value="PH-like_dom_sf"/>
</dbReference>
<feature type="region of interest" description="Disordered" evidence="3">
    <location>
        <begin position="200"/>
        <end position="236"/>
    </location>
</feature>
<feature type="compositionally biased region" description="Polar residues" evidence="3">
    <location>
        <begin position="485"/>
        <end position="495"/>
    </location>
</feature>
<dbReference type="PANTHER" id="PTHR45960">
    <property type="entry name" value="GRB2-ASSOCIATED-BINDING PROTEIN"/>
    <property type="match status" value="1"/>
</dbReference>
<feature type="region of interest" description="Disordered" evidence="3">
    <location>
        <begin position="460"/>
        <end position="540"/>
    </location>
</feature>
<evidence type="ECO:0000313" key="6">
    <source>
        <dbReference type="Proteomes" id="UP000694397"/>
    </source>
</evidence>
<feature type="compositionally biased region" description="Basic and acidic residues" evidence="3">
    <location>
        <begin position="684"/>
        <end position="696"/>
    </location>
</feature>
<evidence type="ECO:0000256" key="1">
    <source>
        <dbReference type="ARBA" id="ARBA00022553"/>
    </source>
</evidence>
<dbReference type="AlphaFoldDB" id="A0A8C9RYR5"/>
<feature type="region of interest" description="Disordered" evidence="3">
    <location>
        <begin position="277"/>
        <end position="309"/>
    </location>
</feature>
<reference evidence="5 6" key="1">
    <citation type="submission" date="2019-04" db="EMBL/GenBank/DDBJ databases">
        <authorList>
            <consortium name="Wellcome Sanger Institute Data Sharing"/>
        </authorList>
    </citation>
    <scope>NUCLEOTIDE SEQUENCE [LARGE SCALE GENOMIC DNA]</scope>
</reference>
<keyword evidence="6" id="KW-1185">Reference proteome</keyword>
<dbReference type="GO" id="GO:0005737">
    <property type="term" value="C:cytoplasm"/>
    <property type="evidence" value="ECO:0007669"/>
    <property type="project" value="TreeGrafter"/>
</dbReference>
<protein>
    <submittedName>
        <fullName evidence="5">GRB2-associated binding protein 1</fullName>
    </submittedName>
</protein>
<reference evidence="5" key="2">
    <citation type="submission" date="2025-08" db="UniProtKB">
        <authorList>
            <consortium name="Ensembl"/>
        </authorList>
    </citation>
    <scope>IDENTIFICATION</scope>
</reference>
<dbReference type="InterPro" id="IPR046355">
    <property type="entry name" value="Gab1-4-like"/>
</dbReference>
<feature type="region of interest" description="Disordered" evidence="3">
    <location>
        <begin position="682"/>
        <end position="706"/>
    </location>
</feature>
<dbReference type="FunFam" id="2.30.29.30:FF:000166">
    <property type="entry name" value="GRB2-associated-binding protein 1 isoform X1"/>
    <property type="match status" value="1"/>
</dbReference>
<gene>
    <name evidence="5" type="primary">GAB1</name>
    <name evidence="5" type="synonym">gab1</name>
</gene>
<dbReference type="GO" id="GO:0035591">
    <property type="term" value="F:signaling adaptor activity"/>
    <property type="evidence" value="ECO:0007669"/>
    <property type="project" value="TreeGrafter"/>
</dbReference>
<keyword evidence="1" id="KW-0597">Phosphoprotein</keyword>
<dbReference type="Pfam" id="PF00169">
    <property type="entry name" value="PH"/>
    <property type="match status" value="1"/>
</dbReference>
<feature type="compositionally biased region" description="Polar residues" evidence="3">
    <location>
        <begin position="205"/>
        <end position="216"/>
    </location>
</feature>
<dbReference type="GO" id="GO:0007165">
    <property type="term" value="P:signal transduction"/>
    <property type="evidence" value="ECO:0007669"/>
    <property type="project" value="TreeGrafter"/>
</dbReference>
<feature type="compositionally biased region" description="Polar residues" evidence="3">
    <location>
        <begin position="373"/>
        <end position="396"/>
    </location>
</feature>
<reference evidence="5" key="3">
    <citation type="submission" date="2025-09" db="UniProtKB">
        <authorList>
            <consortium name="Ensembl"/>
        </authorList>
    </citation>
    <scope>IDENTIFICATION</scope>
</reference>
<dbReference type="Gene3D" id="2.30.29.30">
    <property type="entry name" value="Pleckstrin-homology domain (PH domain)/Phosphotyrosine-binding domain (PTB)"/>
    <property type="match status" value="1"/>
</dbReference>